<dbReference type="EMBL" id="CP061169">
    <property type="protein sequence ID" value="QPZ39750.1"/>
    <property type="molecule type" value="Genomic_DNA"/>
</dbReference>
<keyword evidence="2" id="KW-0472">Membrane</keyword>
<name>A0ABX6YN79_9MICO</name>
<organism evidence="3 4">
    <name type="scientific">Paramicrobacterium chengjingii</name>
    <dbReference type="NCBI Taxonomy" id="2769067"/>
    <lineage>
        <taxon>Bacteria</taxon>
        <taxon>Bacillati</taxon>
        <taxon>Actinomycetota</taxon>
        <taxon>Actinomycetes</taxon>
        <taxon>Micrococcales</taxon>
        <taxon>Microbacteriaceae</taxon>
        <taxon>Paramicrobacterium</taxon>
    </lineage>
</organism>
<dbReference type="RefSeq" id="WP_166989438.1">
    <property type="nucleotide sequence ID" value="NZ_CP061169.1"/>
</dbReference>
<evidence type="ECO:0000313" key="3">
    <source>
        <dbReference type="EMBL" id="QPZ39750.1"/>
    </source>
</evidence>
<feature type="transmembrane region" description="Helical" evidence="2">
    <location>
        <begin position="33"/>
        <end position="52"/>
    </location>
</feature>
<protein>
    <submittedName>
        <fullName evidence="3">Uncharacterized protein</fullName>
    </submittedName>
</protein>
<gene>
    <name evidence="3" type="ORF">HCR76_06845</name>
</gene>
<dbReference type="Proteomes" id="UP000662814">
    <property type="component" value="Chromosome"/>
</dbReference>
<keyword evidence="2" id="KW-0812">Transmembrane</keyword>
<feature type="compositionally biased region" description="Basic residues" evidence="1">
    <location>
        <begin position="85"/>
        <end position="94"/>
    </location>
</feature>
<accession>A0ABX6YN79</accession>
<keyword evidence="2" id="KW-1133">Transmembrane helix</keyword>
<feature type="region of interest" description="Disordered" evidence="1">
    <location>
        <begin position="62"/>
        <end position="94"/>
    </location>
</feature>
<sequence>MRKYLLNTNVLGSIFSGWSLFQATRDSRRDWRLLLLWLGWLSSVALTFGVVAQDAETKRQIAAGEYDPDDDSRSKAEKKAEKKAAKSRKVTLHI</sequence>
<keyword evidence="4" id="KW-1185">Reference proteome</keyword>
<evidence type="ECO:0000256" key="2">
    <source>
        <dbReference type="SAM" id="Phobius"/>
    </source>
</evidence>
<feature type="compositionally biased region" description="Basic and acidic residues" evidence="1">
    <location>
        <begin position="71"/>
        <end position="84"/>
    </location>
</feature>
<evidence type="ECO:0000256" key="1">
    <source>
        <dbReference type="SAM" id="MobiDB-lite"/>
    </source>
</evidence>
<reference evidence="3 4" key="1">
    <citation type="submission" date="2020-12" db="EMBL/GenBank/DDBJ databases">
        <title>Microbacterium sp. HY060.</title>
        <authorList>
            <person name="Zhou J."/>
        </authorList>
    </citation>
    <scope>NUCLEOTIDE SEQUENCE [LARGE SCALE GENOMIC DNA]</scope>
    <source>
        <strain evidence="3 4">HY60</strain>
    </source>
</reference>
<proteinExistence type="predicted"/>
<evidence type="ECO:0000313" key="4">
    <source>
        <dbReference type="Proteomes" id="UP000662814"/>
    </source>
</evidence>